<dbReference type="CDD" id="cd00475">
    <property type="entry name" value="Cis_IPPS"/>
    <property type="match status" value="1"/>
</dbReference>
<evidence type="ECO:0000256" key="2">
    <source>
        <dbReference type="HAMAP-Rule" id="MF_01139"/>
    </source>
</evidence>
<feature type="binding site" evidence="2">
    <location>
        <position position="69"/>
    </location>
    <ligand>
        <name>substrate</name>
    </ligand>
</feature>
<keyword evidence="2" id="KW-0460">Magnesium</keyword>
<dbReference type="InterPro" id="IPR018520">
    <property type="entry name" value="UPP_synth-like_CS"/>
</dbReference>
<dbReference type="GO" id="GO:0045547">
    <property type="term" value="F:ditrans,polycis-polyprenyl diphosphate synthase [(2E,6E)-farnesyl diphosphate specific] activity"/>
    <property type="evidence" value="ECO:0007669"/>
    <property type="project" value="TreeGrafter"/>
</dbReference>
<comment type="subunit">
    <text evidence="2">Homodimer.</text>
</comment>
<dbReference type="GO" id="GO:0000287">
    <property type="term" value="F:magnesium ion binding"/>
    <property type="evidence" value="ECO:0007669"/>
    <property type="project" value="UniProtKB-UniRule"/>
</dbReference>
<feature type="binding site" evidence="2">
    <location>
        <begin position="215"/>
        <end position="217"/>
    </location>
    <ligand>
        <name>substrate</name>
    </ligand>
</feature>
<comment type="function">
    <text evidence="2">Catalyzes the condensation of isopentenyl diphosphate (IPP) with allylic pyrophosphates generating different type of terpenoids.</text>
</comment>
<feature type="binding site" evidence="2">
    <location>
        <begin position="63"/>
        <end position="65"/>
    </location>
    <ligand>
        <name>substrate</name>
    </ligand>
</feature>
<dbReference type="Gene3D" id="3.40.1180.10">
    <property type="entry name" value="Decaprenyl diphosphate synthase-like"/>
    <property type="match status" value="1"/>
</dbReference>
<dbReference type="HAMAP" id="MF_01139">
    <property type="entry name" value="ISPT"/>
    <property type="match status" value="1"/>
</dbReference>
<evidence type="ECO:0000313" key="3">
    <source>
        <dbReference type="EMBL" id="AWN81948.1"/>
    </source>
</evidence>
<dbReference type="PANTHER" id="PTHR10291:SF0">
    <property type="entry name" value="DEHYDRODOLICHYL DIPHOSPHATE SYNTHASE 2"/>
    <property type="match status" value="1"/>
</dbReference>
<evidence type="ECO:0000256" key="1">
    <source>
        <dbReference type="ARBA" id="ARBA00022679"/>
    </source>
</evidence>
<gene>
    <name evidence="3" type="primary">uppS</name>
    <name evidence="3" type="ORF">DK880_00634</name>
</gene>
<keyword evidence="4" id="KW-1185">Reference proteome</keyword>
<feature type="binding site" evidence="2">
    <location>
        <position position="31"/>
    </location>
    <ligand>
        <name>substrate</name>
    </ligand>
</feature>
<name>A0A2Z3L8M8_9BACT</name>
<dbReference type="InterPro" id="IPR036424">
    <property type="entry name" value="UPP_synth-like_sf"/>
</dbReference>
<dbReference type="InterPro" id="IPR001441">
    <property type="entry name" value="UPP_synth-like"/>
</dbReference>
<accession>A0A2Z3L8M8</accession>
<organism evidence="3 4">
    <name type="scientific">Candidatus Cardinium hertigii</name>
    <dbReference type="NCBI Taxonomy" id="247481"/>
    <lineage>
        <taxon>Bacteria</taxon>
        <taxon>Pseudomonadati</taxon>
        <taxon>Bacteroidota</taxon>
        <taxon>Cytophagia</taxon>
        <taxon>Cytophagales</taxon>
        <taxon>Amoebophilaceae</taxon>
        <taxon>Candidatus Cardinium</taxon>
    </lineage>
</organism>
<feature type="binding site" evidence="2">
    <location>
        <position position="228"/>
    </location>
    <ligand>
        <name>Mg(2+)</name>
        <dbReference type="ChEBI" id="CHEBI:18420"/>
    </ligand>
</feature>
<dbReference type="PROSITE" id="PS01066">
    <property type="entry name" value="UPP_SYNTHASE"/>
    <property type="match status" value="1"/>
</dbReference>
<feature type="binding site" evidence="2">
    <location>
        <begin position="19"/>
        <end position="22"/>
    </location>
    <ligand>
        <name>substrate</name>
    </ligand>
</feature>
<feature type="active site" description="Proton acceptor" evidence="2">
    <location>
        <position position="66"/>
    </location>
</feature>
<feature type="binding site" evidence="2">
    <location>
        <position position="209"/>
    </location>
    <ligand>
        <name>substrate</name>
    </ligand>
</feature>
<dbReference type="OrthoDB" id="4191603at2"/>
<feature type="binding site" evidence="2">
    <location>
        <position position="67"/>
    </location>
    <ligand>
        <name>substrate</name>
    </ligand>
</feature>
<reference evidence="3 4" key="1">
    <citation type="submission" date="2018-05" db="EMBL/GenBank/DDBJ databases">
        <title>Candidatus Cardinium hertigii Genome Assembly.</title>
        <authorList>
            <person name="Showmaker K.C."/>
            <person name="Walden K.O."/>
            <person name="Fields C.J."/>
            <person name="Lambert K.N."/>
            <person name="Hudson M.E."/>
        </authorList>
    </citation>
    <scope>NUCLEOTIDE SEQUENCE [LARGE SCALE GENOMIC DNA]</scope>
    <source>
        <strain evidence="4">cHgTN10</strain>
    </source>
</reference>
<dbReference type="PANTHER" id="PTHR10291">
    <property type="entry name" value="DEHYDRODOLICHYL DIPHOSPHATE SYNTHASE FAMILY MEMBER"/>
    <property type="match status" value="1"/>
</dbReference>
<dbReference type="EMBL" id="CP029619">
    <property type="protein sequence ID" value="AWN81948.1"/>
    <property type="molecule type" value="Genomic_DNA"/>
</dbReference>
<keyword evidence="2" id="KW-0479">Metal-binding</keyword>
<sequence length="262" mass="29938">MNLPKLQKKPMHIAIIMDGNGRWGKAQTGERSYGHANAKQAVEETITGCLEQGIAYLTLYAFSTENWGRPPQEVSTIFKIIAKGIAENLDRFLAHNIKFRVVGDTTAIPHSCWSKLEEAIEATKYNDGLHFTAAINYGGRAETVAASEAMVNDFLSKAVDEFLSKELQHNTCFHKFTEFIQVYRAKITPDLYEKYLYTGDLPDVDLLIRTGGKKRMSNFLPWKCAYSELYFTDLFWPTFKKKHLIEALDYFQQQHRSFGKTS</sequence>
<comment type="similarity">
    <text evidence="2">Belongs to the UPP synthase family.</text>
</comment>
<dbReference type="Proteomes" id="UP000245872">
    <property type="component" value="Chromosome"/>
</dbReference>
<dbReference type="RefSeq" id="WP_109997351.1">
    <property type="nucleotide sequence ID" value="NZ_CP029619.1"/>
</dbReference>
<proteinExistence type="inferred from homology"/>
<feature type="active site" evidence="2">
    <location>
        <position position="18"/>
    </location>
</feature>
<feature type="binding site" evidence="2">
    <location>
        <position position="23"/>
    </location>
    <ligand>
        <name>substrate</name>
    </ligand>
</feature>
<dbReference type="GO" id="GO:0016094">
    <property type="term" value="P:polyprenol biosynthetic process"/>
    <property type="evidence" value="ECO:0007669"/>
    <property type="project" value="TreeGrafter"/>
</dbReference>
<dbReference type="EC" id="2.5.1.-" evidence="2"/>
<protein>
    <recommendedName>
        <fullName evidence="2">Isoprenyl transferase</fullName>
        <ecNumber evidence="2">2.5.1.-</ecNumber>
    </recommendedName>
</protein>
<feature type="binding site" evidence="2">
    <location>
        <position position="18"/>
    </location>
    <ligand>
        <name>Mg(2+)</name>
        <dbReference type="ChEBI" id="CHEBI:18420"/>
    </ligand>
</feature>
<feature type="binding site" evidence="2">
    <location>
        <position position="35"/>
    </location>
    <ligand>
        <name>substrate</name>
    </ligand>
</feature>
<dbReference type="KEGG" id="cher:DK880_00634"/>
<dbReference type="SUPFAM" id="SSF64005">
    <property type="entry name" value="Undecaprenyl diphosphate synthase"/>
    <property type="match status" value="1"/>
</dbReference>
<dbReference type="NCBIfam" id="TIGR00055">
    <property type="entry name" value="uppS"/>
    <property type="match status" value="1"/>
</dbReference>
<dbReference type="Pfam" id="PF01255">
    <property type="entry name" value="Prenyltransf"/>
    <property type="match status" value="1"/>
</dbReference>
<comment type="cofactor">
    <cofactor evidence="2">
        <name>Mg(2+)</name>
        <dbReference type="ChEBI" id="CHEBI:18420"/>
    </cofactor>
    <text evidence="2">Binds 2 magnesium ions per subunit.</text>
</comment>
<evidence type="ECO:0000313" key="4">
    <source>
        <dbReference type="Proteomes" id="UP000245872"/>
    </source>
</evidence>
<dbReference type="AlphaFoldDB" id="A0A2Z3L8M8"/>
<keyword evidence="1 2" id="KW-0808">Transferase</keyword>